<dbReference type="GO" id="GO:0010181">
    <property type="term" value="F:FMN binding"/>
    <property type="evidence" value="ECO:0007669"/>
    <property type="project" value="InterPro"/>
</dbReference>
<accession>A0A6I1EID2</accession>
<dbReference type="NCBIfam" id="TIGR01813">
    <property type="entry name" value="flavo_cyto_c"/>
    <property type="match status" value="1"/>
</dbReference>
<comment type="cofactor">
    <cofactor evidence="1">
        <name>FAD</name>
        <dbReference type="ChEBI" id="CHEBI:57692"/>
    </cofactor>
</comment>
<dbReference type="InterPro" id="IPR036188">
    <property type="entry name" value="FAD/NAD-bd_sf"/>
</dbReference>
<dbReference type="Gene3D" id="3.50.50.60">
    <property type="entry name" value="FAD/NAD(P)-binding domain"/>
    <property type="match status" value="1"/>
</dbReference>
<dbReference type="PROSITE" id="PS51318">
    <property type="entry name" value="TAT"/>
    <property type="match status" value="1"/>
</dbReference>
<dbReference type="InterPro" id="IPR010960">
    <property type="entry name" value="Flavocytochrome_c"/>
</dbReference>
<dbReference type="PRINTS" id="PR00368">
    <property type="entry name" value="FADPNR"/>
</dbReference>
<dbReference type="InterPro" id="IPR006311">
    <property type="entry name" value="TAT_signal"/>
</dbReference>
<dbReference type="Pfam" id="PF00890">
    <property type="entry name" value="FAD_binding_2"/>
    <property type="match status" value="1"/>
</dbReference>
<comment type="caution">
    <text evidence="7">The sequence shown here is derived from an EMBL/GenBank/DDBJ whole genome shotgun (WGS) entry which is preliminary data.</text>
</comment>
<dbReference type="Proteomes" id="UP000430564">
    <property type="component" value="Unassembled WGS sequence"/>
</dbReference>
<evidence type="ECO:0000256" key="2">
    <source>
        <dbReference type="ARBA" id="ARBA00022630"/>
    </source>
</evidence>
<reference evidence="7 8" key="1">
    <citation type="submission" date="2019-10" db="EMBL/GenBank/DDBJ databases">
        <title>Genome diversity of Sutterella seckii.</title>
        <authorList>
            <person name="Chaplin A.V."/>
            <person name="Sokolova S.R."/>
            <person name="Mosin K.A."/>
            <person name="Ivanova E.L."/>
            <person name="Kochetkova T.O."/>
            <person name="Goltsov A.Y."/>
            <person name="Trofimov D.Y."/>
            <person name="Efimov B.A."/>
        </authorList>
    </citation>
    <scope>NUCLEOTIDE SEQUENCE [LARGE SCALE GENOMIC DNA]</scope>
    <source>
        <strain evidence="7 8">ASD393</strain>
    </source>
</reference>
<comment type="similarity">
    <text evidence="5">Belongs to the FAD-dependent oxidoreductase 2 family. FRD/SDH subfamily.</text>
</comment>
<dbReference type="EMBL" id="WEHX01000047">
    <property type="protein sequence ID" value="KAB7658304.1"/>
    <property type="molecule type" value="Genomic_DNA"/>
</dbReference>
<organism evidence="7 8">
    <name type="scientific">Sutterella seckii</name>
    <dbReference type="NCBI Taxonomy" id="1944635"/>
    <lineage>
        <taxon>Bacteria</taxon>
        <taxon>Pseudomonadati</taxon>
        <taxon>Pseudomonadota</taxon>
        <taxon>Betaproteobacteria</taxon>
        <taxon>Burkholderiales</taxon>
        <taxon>Sutterellaceae</taxon>
        <taxon>Sutterella</taxon>
    </lineage>
</organism>
<dbReference type="OrthoDB" id="9813348at2"/>
<sequence length="511" mass="53871">MTQIARRRLLQGAALIPAAGAFVPAAEASCVNPIPTKFNETYDVVVIGSGFAGLAAALAAHEAGAKTAVFEKMAFIGGNSSLSGGMLAVPGSSVQKAQSIKDSPEALEADMERIGLGLGDPAHIRFVCEKASETFEWTRKVIGVEWNENLTGKGGHSASRCMITKQGTGQGIIVPAVAKLKAAGVPIRTGCFMEAVLRDADGRVKGVRIREGYVFGKPGSGKVRNICAKRAVILACGGFGADVRYRKTLDPKLGEAFLTTNQPGATAEAWREASRIGARIIQADWIQCLPSCSPLEQGMGIATHFASISGSLFGFWLSTLSSSRFVNEFGDRKLCTDAILTVINKGGQALAFSDDDGVKHLETLRPGLFAKMLDAGTVEKFADADALAKAYRMDPAKLRAAIAEYNDNLAKKSDPKFGRRFDKAAKPIGSGPYYVSRMSPKVHHCMGGVATAINTAVLDVMTDKPIPGLFAAGEFVGGIHGAVRIGACAVMDCLVNGREAGMEAAKSKAWI</sequence>
<keyword evidence="3 5" id="KW-0274">FAD</keyword>
<keyword evidence="4 5" id="KW-0560">Oxidoreductase</keyword>
<evidence type="ECO:0000313" key="7">
    <source>
        <dbReference type="EMBL" id="KAB7658304.1"/>
    </source>
</evidence>
<evidence type="ECO:0000313" key="8">
    <source>
        <dbReference type="Proteomes" id="UP000430564"/>
    </source>
</evidence>
<dbReference type="SUPFAM" id="SSF56425">
    <property type="entry name" value="Succinate dehydrogenase/fumarate reductase flavoprotein, catalytic domain"/>
    <property type="match status" value="1"/>
</dbReference>
<dbReference type="PANTHER" id="PTHR43400">
    <property type="entry name" value="FUMARATE REDUCTASE"/>
    <property type="match status" value="1"/>
</dbReference>
<evidence type="ECO:0000256" key="1">
    <source>
        <dbReference type="ARBA" id="ARBA00001974"/>
    </source>
</evidence>
<dbReference type="SUPFAM" id="SSF51905">
    <property type="entry name" value="FAD/NAD(P)-binding domain"/>
    <property type="match status" value="1"/>
</dbReference>
<dbReference type="AlphaFoldDB" id="A0A6I1EID2"/>
<dbReference type="GO" id="GO:0016491">
    <property type="term" value="F:oxidoreductase activity"/>
    <property type="evidence" value="ECO:0007669"/>
    <property type="project" value="UniProtKB-KW"/>
</dbReference>
<dbReference type="InterPro" id="IPR050315">
    <property type="entry name" value="FAD-oxidoreductase_2"/>
</dbReference>
<evidence type="ECO:0000256" key="4">
    <source>
        <dbReference type="ARBA" id="ARBA00023002"/>
    </source>
</evidence>
<evidence type="ECO:0000256" key="3">
    <source>
        <dbReference type="ARBA" id="ARBA00022827"/>
    </source>
</evidence>
<dbReference type="Gene3D" id="3.90.700.10">
    <property type="entry name" value="Succinate dehydrogenase/fumarate reductase flavoprotein, catalytic domain"/>
    <property type="match status" value="1"/>
</dbReference>
<keyword evidence="5" id="KW-0732">Signal</keyword>
<feature type="chain" id="PRO_5026378246" evidence="5">
    <location>
        <begin position="29"/>
        <end position="511"/>
    </location>
</feature>
<dbReference type="InterPro" id="IPR003953">
    <property type="entry name" value="FAD-dep_OxRdtase_2_FAD-bd"/>
</dbReference>
<evidence type="ECO:0000256" key="5">
    <source>
        <dbReference type="RuleBase" id="RU366062"/>
    </source>
</evidence>
<dbReference type="RefSeq" id="WP_152158539.1">
    <property type="nucleotide sequence ID" value="NZ_WEHX01000047.1"/>
</dbReference>
<feature type="signal peptide" evidence="5">
    <location>
        <begin position="1"/>
        <end position="28"/>
    </location>
</feature>
<proteinExistence type="inferred from homology"/>
<dbReference type="InterPro" id="IPR027477">
    <property type="entry name" value="Succ_DH/fumarate_Rdtase_cat_sf"/>
</dbReference>
<gene>
    <name evidence="7" type="ORF">GBM95_07530</name>
</gene>
<dbReference type="PANTHER" id="PTHR43400:SF7">
    <property type="entry name" value="FAD-DEPENDENT OXIDOREDUCTASE 2 FAD BINDING DOMAIN-CONTAINING PROTEIN"/>
    <property type="match status" value="1"/>
</dbReference>
<feature type="domain" description="FAD-dependent oxidoreductase 2 FAD-binding" evidence="6">
    <location>
        <begin position="43"/>
        <end position="489"/>
    </location>
</feature>
<name>A0A6I1EID2_9BURK</name>
<evidence type="ECO:0000259" key="6">
    <source>
        <dbReference type="Pfam" id="PF00890"/>
    </source>
</evidence>
<protein>
    <submittedName>
        <fullName evidence="7">Flavocytochrome c</fullName>
    </submittedName>
</protein>
<keyword evidence="2 5" id="KW-0285">Flavoprotein</keyword>